<feature type="region of interest" description="Disordered" evidence="1">
    <location>
        <begin position="181"/>
        <end position="231"/>
    </location>
</feature>
<feature type="compositionally biased region" description="Basic and acidic residues" evidence="1">
    <location>
        <begin position="181"/>
        <end position="200"/>
    </location>
</feature>
<feature type="region of interest" description="Disordered" evidence="1">
    <location>
        <begin position="246"/>
        <end position="274"/>
    </location>
</feature>
<evidence type="ECO:0000313" key="2">
    <source>
        <dbReference type="EMBL" id="CAA9503269.1"/>
    </source>
</evidence>
<organism evidence="2">
    <name type="scientific">uncultured Sphingomonadaceae bacterium</name>
    <dbReference type="NCBI Taxonomy" id="169976"/>
    <lineage>
        <taxon>Bacteria</taxon>
        <taxon>Pseudomonadati</taxon>
        <taxon>Pseudomonadota</taxon>
        <taxon>Alphaproteobacteria</taxon>
        <taxon>Sphingomonadales</taxon>
        <taxon>Sphingomonadaceae</taxon>
        <taxon>environmental samples</taxon>
    </lineage>
</organism>
<sequence length="274" mass="28913">MEGAGGKPSDAGVPPTLARGITGSVEAARLPDHAISFEDQPIPNHRAVRLRHSRVAARAASAPPSRTISEPWTMDAPYARTSPLSAKHGTALLASIFPIACSGKRPKRCDPARTRSGAFSPSTASRWTRSVTMRSITSKGEFDVDAPPLHRPRSEAGHVAALANDDRAVLIKRERPIPLRPLVEERRADGKHRATAETGRDAAQSSFGSGQVRDHRQLAGEPSAGLARVGRSQRFLNPAEFALAERAGSALGPRPGRSAAPPRPTASASAPAPA</sequence>
<name>A0A6J4SRG4_9SPHN</name>
<dbReference type="AlphaFoldDB" id="A0A6J4SRG4"/>
<reference evidence="2" key="1">
    <citation type="submission" date="2020-02" db="EMBL/GenBank/DDBJ databases">
        <authorList>
            <person name="Meier V. D."/>
        </authorList>
    </citation>
    <scope>NUCLEOTIDE SEQUENCE</scope>
    <source>
        <strain evidence="2">AVDCRST_MAG39</strain>
    </source>
</reference>
<feature type="compositionally biased region" description="Low complexity" evidence="1">
    <location>
        <begin position="253"/>
        <end position="274"/>
    </location>
</feature>
<gene>
    <name evidence="2" type="ORF">AVDCRST_MAG39-1505</name>
</gene>
<accession>A0A6J4SRG4</accession>
<evidence type="ECO:0000256" key="1">
    <source>
        <dbReference type="SAM" id="MobiDB-lite"/>
    </source>
</evidence>
<protein>
    <submittedName>
        <fullName evidence="2">Uncharacterized protein</fullName>
    </submittedName>
</protein>
<dbReference type="EMBL" id="CADCVW010000061">
    <property type="protein sequence ID" value="CAA9503269.1"/>
    <property type="molecule type" value="Genomic_DNA"/>
</dbReference>
<proteinExistence type="predicted"/>
<feature type="region of interest" description="Disordered" evidence="1">
    <location>
        <begin position="105"/>
        <end position="125"/>
    </location>
</feature>